<feature type="compositionally biased region" description="Basic and acidic residues" evidence="6">
    <location>
        <begin position="728"/>
        <end position="744"/>
    </location>
</feature>
<dbReference type="InterPro" id="IPR014001">
    <property type="entry name" value="Helicase_ATP-bd"/>
</dbReference>
<dbReference type="GO" id="GO:0003724">
    <property type="term" value="F:RNA helicase activity"/>
    <property type="evidence" value="ECO:0007669"/>
    <property type="project" value="UniProtKB-EC"/>
</dbReference>
<proteinExistence type="inferred from homology"/>
<evidence type="ECO:0000259" key="7">
    <source>
        <dbReference type="PROSITE" id="PS51192"/>
    </source>
</evidence>
<dbReference type="AlphaFoldDB" id="A0A1K0GYV6"/>
<organism evidence="9 10">
    <name type="scientific">Ustilago bromivora</name>
    <dbReference type="NCBI Taxonomy" id="307758"/>
    <lineage>
        <taxon>Eukaryota</taxon>
        <taxon>Fungi</taxon>
        <taxon>Dikarya</taxon>
        <taxon>Basidiomycota</taxon>
        <taxon>Ustilaginomycotina</taxon>
        <taxon>Ustilaginomycetes</taxon>
        <taxon>Ustilaginales</taxon>
        <taxon>Ustilaginaceae</taxon>
        <taxon>Ustilago</taxon>
    </lineage>
</organism>
<comment type="catalytic activity">
    <reaction evidence="5">
        <text>ATP + H2O = ADP + phosphate + H(+)</text>
        <dbReference type="Rhea" id="RHEA:13065"/>
        <dbReference type="ChEBI" id="CHEBI:15377"/>
        <dbReference type="ChEBI" id="CHEBI:15378"/>
        <dbReference type="ChEBI" id="CHEBI:30616"/>
        <dbReference type="ChEBI" id="CHEBI:43474"/>
        <dbReference type="ChEBI" id="CHEBI:456216"/>
        <dbReference type="EC" id="3.6.4.13"/>
    </reaction>
</comment>
<evidence type="ECO:0000256" key="4">
    <source>
        <dbReference type="ARBA" id="ARBA00022884"/>
    </source>
</evidence>
<evidence type="ECO:0000256" key="5">
    <source>
        <dbReference type="RuleBase" id="RU365068"/>
    </source>
</evidence>
<feature type="compositionally biased region" description="Basic and acidic residues" evidence="6">
    <location>
        <begin position="796"/>
        <end position="812"/>
    </location>
</feature>
<feature type="compositionally biased region" description="Gly residues" evidence="6">
    <location>
        <begin position="780"/>
        <end position="792"/>
    </location>
</feature>
<keyword evidence="3 5" id="KW-0067">ATP-binding</keyword>
<keyword evidence="1 5" id="KW-0547">Nucleotide-binding</keyword>
<protein>
    <recommendedName>
        <fullName evidence="5">ATP-dependent RNA helicase</fullName>
        <ecNumber evidence="5">3.6.4.13</ecNumber>
    </recommendedName>
</protein>
<dbReference type="InterPro" id="IPR027417">
    <property type="entry name" value="P-loop_NTPase"/>
</dbReference>
<keyword evidence="4 5" id="KW-0694">RNA-binding</keyword>
<dbReference type="CDD" id="cd17964">
    <property type="entry name" value="DEADc_MSS116"/>
    <property type="match status" value="1"/>
</dbReference>
<feature type="compositionally biased region" description="Basic and acidic residues" evidence="6">
    <location>
        <begin position="752"/>
        <end position="779"/>
    </location>
</feature>
<dbReference type="EMBL" id="LT558117">
    <property type="protein sequence ID" value="SAM59963.1"/>
    <property type="molecule type" value="Genomic_DNA"/>
</dbReference>
<dbReference type="InterPro" id="IPR001650">
    <property type="entry name" value="Helicase_C-like"/>
</dbReference>
<evidence type="ECO:0000256" key="1">
    <source>
        <dbReference type="ARBA" id="ARBA00022741"/>
    </source>
</evidence>
<comment type="function">
    <text evidence="5">RNA helicase.</text>
</comment>
<keyword evidence="5 9" id="KW-0347">Helicase</keyword>
<dbReference type="Proteomes" id="UP000179920">
    <property type="component" value="Chromosome I"/>
</dbReference>
<dbReference type="GO" id="GO:0016787">
    <property type="term" value="F:hydrolase activity"/>
    <property type="evidence" value="ECO:0007669"/>
    <property type="project" value="UniProtKB-KW"/>
</dbReference>
<evidence type="ECO:0000256" key="3">
    <source>
        <dbReference type="ARBA" id="ARBA00022840"/>
    </source>
</evidence>
<comment type="similarity">
    <text evidence="5">Belongs to the DEAD box helicase family.</text>
</comment>
<dbReference type="CDD" id="cd18787">
    <property type="entry name" value="SF2_C_DEAD"/>
    <property type="match status" value="1"/>
</dbReference>
<keyword evidence="2 5" id="KW-0378">Hydrolase</keyword>
<feature type="domain" description="Helicase ATP-binding" evidence="7">
    <location>
        <begin position="170"/>
        <end position="389"/>
    </location>
</feature>
<comment type="domain">
    <text evidence="5">The Q motif is unique to and characteristic of the DEAD box family of RNA helicases and controls ATP binding and hydrolysis.</text>
</comment>
<dbReference type="Pfam" id="PF00271">
    <property type="entry name" value="Helicase_C"/>
    <property type="match status" value="1"/>
</dbReference>
<dbReference type="OrthoDB" id="193716at2759"/>
<evidence type="ECO:0000256" key="2">
    <source>
        <dbReference type="ARBA" id="ARBA00022801"/>
    </source>
</evidence>
<evidence type="ECO:0000259" key="8">
    <source>
        <dbReference type="PROSITE" id="PS51194"/>
    </source>
</evidence>
<feature type="region of interest" description="Disordered" evidence="6">
    <location>
        <begin position="715"/>
        <end position="812"/>
    </location>
</feature>
<feature type="region of interest" description="Disordered" evidence="6">
    <location>
        <begin position="606"/>
        <end position="638"/>
    </location>
</feature>
<gene>
    <name evidence="9" type="ORF">UBRO_01011</name>
</gene>
<sequence length="812" mass="88856">MLYTKLACPLGLARPMAAARQLSTLTARTIIRAQLTPSAASPSLRYGLASVQHSRLARLESASSIANAIHSLSHSAESAEPAAAAAAAAATADVPEYEADIITTSKNARDLSSSRVKDETFASLKGAINPALLKALTVKPFAYTNMSAVQQSVLHLLPEVASEVGEHAAPMPDGQGRDMLVKAKTGTGKTIAFLVPALEARLQSIEDVRNGKFPKPWLDMLQRHRPGLDVASLKKNELEDIVKQFVNNTVGILILSPTRELATQIAEEAKKLLTHLPDLKVQLLVGGASRNFQINDWRRSRPDVVVATPGRILDLLNDVGMMREAMTACRTLILDEADTLLEMGFRDDLQAIMSHLPAKVDRQNMLFSATVSPEIRAIARASLQKDHRFIDCVPAGEENVHKHIPQYATVLESAEEQIPHVLRLIAHDQLINPGKSKTIVFAPTTKTTEFFAEVIRRAQRHLPAGSGSSIYEIHSKKDQRSRFNTSDRFRKDQSGASVLVTSDVSARGVDYPGTTRVIQIGIPSSKDQYIHRIGRTGRAGAKGRSDIVLQNFERGFLHYQLDDLPMTQLHVEDLAQEVETLSQRFDEAPEEFAVPQELVDAAKTKIQQAKKGGPKKGRDRDAGNVKAPAKLQGPLSGKYSTETLAPLIEDSLNSLDEEEGIREVFGSLLGFYIGKGDELRTSKMQMIEGLKQWTIEAGRLERPPHMSEQYMQKLGISSRDVRGGSGSSRRDMVNIGRRGERDGARSFGRGRFSKDSNSRGGERDRSDFRSARDSRDGRGGSRSSGGRGGSSWGSGRDAREGSFGRDSSGDKW</sequence>
<dbReference type="SMART" id="SM00487">
    <property type="entry name" value="DEXDc"/>
    <property type="match status" value="1"/>
</dbReference>
<evidence type="ECO:0000313" key="10">
    <source>
        <dbReference type="Proteomes" id="UP000179920"/>
    </source>
</evidence>
<dbReference type="EC" id="3.6.4.13" evidence="5"/>
<dbReference type="GO" id="GO:0003723">
    <property type="term" value="F:RNA binding"/>
    <property type="evidence" value="ECO:0007669"/>
    <property type="project" value="UniProtKB-UniRule"/>
</dbReference>
<dbReference type="PROSITE" id="PS51194">
    <property type="entry name" value="HELICASE_CTER"/>
    <property type="match status" value="1"/>
</dbReference>
<dbReference type="Pfam" id="PF00270">
    <property type="entry name" value="DEAD"/>
    <property type="match status" value="1"/>
</dbReference>
<evidence type="ECO:0000313" key="9">
    <source>
        <dbReference type="EMBL" id="SAM59963.1"/>
    </source>
</evidence>
<feature type="domain" description="Helicase C-terminal" evidence="8">
    <location>
        <begin position="426"/>
        <end position="575"/>
    </location>
</feature>
<dbReference type="Gene3D" id="3.40.50.300">
    <property type="entry name" value="P-loop containing nucleotide triphosphate hydrolases"/>
    <property type="match status" value="2"/>
</dbReference>
<dbReference type="InterPro" id="IPR011545">
    <property type="entry name" value="DEAD/DEAH_box_helicase_dom"/>
</dbReference>
<dbReference type="GO" id="GO:0005524">
    <property type="term" value="F:ATP binding"/>
    <property type="evidence" value="ECO:0007669"/>
    <property type="project" value="UniProtKB-UniRule"/>
</dbReference>
<dbReference type="PROSITE" id="PS51192">
    <property type="entry name" value="HELICASE_ATP_BIND_1"/>
    <property type="match status" value="1"/>
</dbReference>
<dbReference type="SMART" id="SM00490">
    <property type="entry name" value="HELICc"/>
    <property type="match status" value="1"/>
</dbReference>
<dbReference type="SUPFAM" id="SSF52540">
    <property type="entry name" value="P-loop containing nucleoside triphosphate hydrolases"/>
    <property type="match status" value="1"/>
</dbReference>
<evidence type="ECO:0000256" key="6">
    <source>
        <dbReference type="SAM" id="MobiDB-lite"/>
    </source>
</evidence>
<accession>A0A1K0GYV6</accession>
<dbReference type="PANTHER" id="PTHR24031">
    <property type="entry name" value="RNA HELICASE"/>
    <property type="match status" value="1"/>
</dbReference>
<name>A0A1K0GYV6_9BASI</name>
<reference evidence="10" key="1">
    <citation type="submission" date="2016-04" db="EMBL/GenBank/DDBJ databases">
        <authorList>
            <person name="Guldener U."/>
            <person name="Guldener U."/>
        </authorList>
    </citation>
    <scope>NUCLEOTIDE SEQUENCE [LARGE SCALE GENOMIC DNA]</scope>
    <source>
        <strain evidence="10">UB2112</strain>
    </source>
</reference>